<dbReference type="OrthoDB" id="18740at2759"/>
<evidence type="ECO:0000256" key="1">
    <source>
        <dbReference type="SAM" id="MobiDB-lite"/>
    </source>
</evidence>
<dbReference type="VEuPathDB" id="AmoebaDB:NAEGRDRAFT_77708"/>
<dbReference type="Proteomes" id="UP000006671">
    <property type="component" value="Unassembled WGS sequence"/>
</dbReference>
<evidence type="ECO:0000313" key="3">
    <source>
        <dbReference type="EMBL" id="EFC50342.1"/>
    </source>
</evidence>
<protein>
    <submittedName>
        <fullName evidence="3">Calponin homology domain-containing protein</fullName>
    </submittedName>
</protein>
<organism evidence="4">
    <name type="scientific">Naegleria gruberi</name>
    <name type="common">Amoeba</name>
    <dbReference type="NCBI Taxonomy" id="5762"/>
    <lineage>
        <taxon>Eukaryota</taxon>
        <taxon>Discoba</taxon>
        <taxon>Heterolobosea</taxon>
        <taxon>Tetramitia</taxon>
        <taxon>Eutetramitia</taxon>
        <taxon>Vahlkampfiidae</taxon>
        <taxon>Naegleria</taxon>
    </lineage>
</organism>
<dbReference type="eggNOG" id="ENOG502SFNU">
    <property type="taxonomic scope" value="Eukaryota"/>
</dbReference>
<gene>
    <name evidence="3" type="ORF">NAEGRDRAFT_77708</name>
</gene>
<reference evidence="3 4" key="1">
    <citation type="journal article" date="2010" name="Cell">
        <title>The genome of Naegleria gruberi illuminates early eukaryotic versatility.</title>
        <authorList>
            <person name="Fritz-Laylin L.K."/>
            <person name="Prochnik S.E."/>
            <person name="Ginger M.L."/>
            <person name="Dacks J.B."/>
            <person name="Carpenter M.L."/>
            <person name="Field M.C."/>
            <person name="Kuo A."/>
            <person name="Paredez A."/>
            <person name="Chapman J."/>
            <person name="Pham J."/>
            <person name="Shu S."/>
            <person name="Neupane R."/>
            <person name="Cipriano M."/>
            <person name="Mancuso J."/>
            <person name="Tu H."/>
            <person name="Salamov A."/>
            <person name="Lindquist E."/>
            <person name="Shapiro H."/>
            <person name="Lucas S."/>
            <person name="Grigoriev I.V."/>
            <person name="Cande W.Z."/>
            <person name="Fulton C."/>
            <person name="Rokhsar D.S."/>
            <person name="Dawson S.C."/>
        </authorList>
    </citation>
    <scope>NUCLEOTIDE SEQUENCE [LARGE SCALE GENOMIC DNA]</scope>
    <source>
        <strain evidence="3 4">NEG-M</strain>
    </source>
</reference>
<feature type="domain" description="Calponin-homology (CH)" evidence="2">
    <location>
        <begin position="393"/>
        <end position="501"/>
    </location>
</feature>
<feature type="domain" description="Calponin-homology (CH)" evidence="2">
    <location>
        <begin position="126"/>
        <end position="237"/>
    </location>
</feature>
<dbReference type="InterPro" id="IPR036872">
    <property type="entry name" value="CH_dom_sf"/>
</dbReference>
<accession>D2UXS8</accession>
<dbReference type="SUPFAM" id="SSF47576">
    <property type="entry name" value="Calponin-homology domain, CH-domain"/>
    <property type="match status" value="2"/>
</dbReference>
<evidence type="ECO:0000313" key="4">
    <source>
        <dbReference type="Proteomes" id="UP000006671"/>
    </source>
</evidence>
<dbReference type="InterPro" id="IPR001715">
    <property type="entry name" value="CH_dom"/>
</dbReference>
<dbReference type="AlphaFoldDB" id="D2UXS8"/>
<name>D2UXS8_NAEGR</name>
<dbReference type="KEGG" id="ngr:NAEGRDRAFT_77708"/>
<evidence type="ECO:0000259" key="2">
    <source>
        <dbReference type="PROSITE" id="PS50021"/>
    </source>
</evidence>
<proteinExistence type="predicted"/>
<dbReference type="InParanoid" id="D2UXS8"/>
<feature type="region of interest" description="Disordered" evidence="1">
    <location>
        <begin position="79"/>
        <end position="119"/>
    </location>
</feature>
<dbReference type="Gene3D" id="1.10.418.10">
    <property type="entry name" value="Calponin-like domain"/>
    <property type="match status" value="2"/>
</dbReference>
<dbReference type="Pfam" id="PF00307">
    <property type="entry name" value="CH"/>
    <property type="match status" value="1"/>
</dbReference>
<feature type="compositionally biased region" description="Polar residues" evidence="1">
    <location>
        <begin position="85"/>
        <end position="99"/>
    </location>
</feature>
<dbReference type="EMBL" id="GG738845">
    <property type="protein sequence ID" value="EFC50342.1"/>
    <property type="molecule type" value="Genomic_DNA"/>
</dbReference>
<dbReference type="PROSITE" id="PS50021">
    <property type="entry name" value="CH"/>
    <property type="match status" value="2"/>
</dbReference>
<keyword evidence="4" id="KW-1185">Reference proteome</keyword>
<sequence length="510" mass="58778">MKEMFGKRKISISSNRHELNEQKKPNFNSDIIVPQRDPITTGPLKSLHITYNSKILSRDYKEGETVHIQDCHKNKDLQKEKKLSHTTTKQQTEALQNSIKEIEPTRNRNQTSSRRENSLYTAEKMKDLEQSTLFWLRSLGMLPIHKPIPVTLEEIEEEIRNGTLLCNLVEFIIGEPILGVNRNPKIETSSKSNISKAFDPLRNKKWMHQKNLIEEDILIGNKNTILALFEDIRRYYDGIPQRTSKTKSPYLGNYSPIGLGVPHYTFQNIPPVPNDLPIQQSTKQSLIQQMMSSNFYDCEKIPFTTASPTELKPTTPTPTRGSAIEQRVCPEPFFPSSQLKSVFLPSPSDIIQTLELMNKDSKTKQTNTPIQQDFEDCDLVRNEFKENQFIEESKKKKHILSWIEKGLGIKVDMDTFFFELMNGTKLAEIVARCEMSHELRGVEKNPKKPAHKINNVNRALSVLREHKDMTNCKFIWSTNDIVNGNVSVILGLLSDLFSCYCRSKSRYFEE</sequence>
<dbReference type="GeneID" id="8863797"/>
<dbReference type="RefSeq" id="XP_002683086.1">
    <property type="nucleotide sequence ID" value="XM_002683040.1"/>
</dbReference>